<protein>
    <submittedName>
        <fullName evidence="3">Uncharacterized protein</fullName>
    </submittedName>
</protein>
<comment type="caution">
    <text evidence="3">The sequence shown here is derived from an EMBL/GenBank/DDBJ whole genome shotgun (WGS) entry which is preliminary data.</text>
</comment>
<keyword evidence="2" id="KW-1133">Transmembrane helix</keyword>
<organism evidence="3 4">
    <name type="scientific">Candidatus Limenecus avicola</name>
    <dbReference type="NCBI Taxonomy" id="2840847"/>
    <lineage>
        <taxon>Bacteria</taxon>
        <taxon>Bacillati</taxon>
        <taxon>Bacillota</taxon>
        <taxon>Clostridia</taxon>
        <taxon>Eubacteriales</taxon>
        <taxon>Clostridiaceae</taxon>
        <taxon>Clostridiaceae incertae sedis</taxon>
        <taxon>Candidatus Limenecus</taxon>
    </lineage>
</organism>
<evidence type="ECO:0000313" key="4">
    <source>
        <dbReference type="Proteomes" id="UP000886748"/>
    </source>
</evidence>
<feature type="region of interest" description="Disordered" evidence="1">
    <location>
        <begin position="134"/>
        <end position="189"/>
    </location>
</feature>
<reference evidence="3" key="2">
    <citation type="journal article" date="2021" name="PeerJ">
        <title>Extensive microbial diversity within the chicken gut microbiome revealed by metagenomics and culture.</title>
        <authorList>
            <person name="Gilroy R."/>
            <person name="Ravi A."/>
            <person name="Getino M."/>
            <person name="Pursley I."/>
            <person name="Horton D.L."/>
            <person name="Alikhan N.F."/>
            <person name="Baker D."/>
            <person name="Gharbi K."/>
            <person name="Hall N."/>
            <person name="Watson M."/>
            <person name="Adriaenssens E.M."/>
            <person name="Foster-Nyarko E."/>
            <person name="Jarju S."/>
            <person name="Secka A."/>
            <person name="Antonio M."/>
            <person name="Oren A."/>
            <person name="Chaudhuri R.R."/>
            <person name="La Ragione R."/>
            <person name="Hildebrand F."/>
            <person name="Pallen M.J."/>
        </authorList>
    </citation>
    <scope>NUCLEOTIDE SEQUENCE</scope>
    <source>
        <strain evidence="3">CHK154-7741</strain>
    </source>
</reference>
<feature type="compositionally biased region" description="Polar residues" evidence="1">
    <location>
        <begin position="134"/>
        <end position="154"/>
    </location>
</feature>
<sequence length="206" mass="23067">MKMIRPQAFSLAEALITLLIVCIIAIATVPVITKKSRPNPSKVIWVADTMVKTAVTPSAQRDIKLGDATGHVKQGIVITGTMYFKDRNGKVIGWISEDGNTSFAQGNDYDFNAMSQRQETLMNLLQTLAAQLNSMQDPSRQQNESFSNASSQRLSKIRQARESRQKNKLRNDNYSDNSSGRSTQTDTEQIQQQLNSLMELLNTQQR</sequence>
<evidence type="ECO:0000256" key="1">
    <source>
        <dbReference type="SAM" id="MobiDB-lite"/>
    </source>
</evidence>
<dbReference type="Proteomes" id="UP000886748">
    <property type="component" value="Unassembled WGS sequence"/>
</dbReference>
<gene>
    <name evidence="3" type="ORF">IAD26_02210</name>
</gene>
<feature type="compositionally biased region" description="Polar residues" evidence="1">
    <location>
        <begin position="174"/>
        <end position="189"/>
    </location>
</feature>
<keyword evidence="2" id="KW-0472">Membrane</keyword>
<accession>A0A9D1SQZ0</accession>
<dbReference type="AlphaFoldDB" id="A0A9D1SQZ0"/>
<dbReference type="EMBL" id="DVOD01000016">
    <property type="protein sequence ID" value="HIU91929.1"/>
    <property type="molecule type" value="Genomic_DNA"/>
</dbReference>
<evidence type="ECO:0000313" key="3">
    <source>
        <dbReference type="EMBL" id="HIU91929.1"/>
    </source>
</evidence>
<reference evidence="3" key="1">
    <citation type="submission" date="2020-10" db="EMBL/GenBank/DDBJ databases">
        <authorList>
            <person name="Gilroy R."/>
        </authorList>
    </citation>
    <scope>NUCLEOTIDE SEQUENCE</scope>
    <source>
        <strain evidence="3">CHK154-7741</strain>
    </source>
</reference>
<keyword evidence="2" id="KW-0812">Transmembrane</keyword>
<feature type="compositionally biased region" description="Basic and acidic residues" evidence="1">
    <location>
        <begin position="159"/>
        <end position="173"/>
    </location>
</feature>
<feature type="transmembrane region" description="Helical" evidence="2">
    <location>
        <begin position="12"/>
        <end position="32"/>
    </location>
</feature>
<proteinExistence type="predicted"/>
<name>A0A9D1SQZ0_9CLOT</name>
<evidence type="ECO:0000256" key="2">
    <source>
        <dbReference type="SAM" id="Phobius"/>
    </source>
</evidence>